<dbReference type="InterPro" id="IPR029471">
    <property type="entry name" value="HNH_5"/>
</dbReference>
<keyword evidence="2" id="KW-0378">Hydrolase</keyword>
<accession>A0A7C3QVV9</accession>
<evidence type="ECO:0000313" key="2">
    <source>
        <dbReference type="EMBL" id="HFT93196.1"/>
    </source>
</evidence>
<sequence length="187" mass="21848">MAEQVLLLNATYEPMKVVPWQKAVHLFFQGKVEIVETYDRQISSAHLSMRLPAVIRLYRLVSFHHVRQMVKFSRETLFTRDSFSCQYCGKRFDKHDLTFDHVIPAARGGPKNWENIVTACRRCNHKKSGKTPEEAGMRLLKKAERPHWSPAILVMMNLNCRGPKVWENYLYDASRTVLFSQTVEPHM</sequence>
<dbReference type="GO" id="GO:0004519">
    <property type="term" value="F:endonuclease activity"/>
    <property type="evidence" value="ECO:0007669"/>
    <property type="project" value="UniProtKB-KW"/>
</dbReference>
<reference evidence="2" key="1">
    <citation type="journal article" date="2020" name="mSystems">
        <title>Genome- and Community-Level Interaction Insights into Carbon Utilization and Element Cycling Functions of Hydrothermarchaeota in Hydrothermal Sediment.</title>
        <authorList>
            <person name="Zhou Z."/>
            <person name="Liu Y."/>
            <person name="Xu W."/>
            <person name="Pan J."/>
            <person name="Luo Z.H."/>
            <person name="Li M."/>
        </authorList>
    </citation>
    <scope>NUCLEOTIDE SEQUENCE [LARGE SCALE GENOMIC DNA]</scope>
    <source>
        <strain evidence="2">SpSt-902</strain>
    </source>
</reference>
<dbReference type="PANTHER" id="PTHR33877">
    <property type="entry name" value="SLL1193 PROTEIN"/>
    <property type="match status" value="1"/>
</dbReference>
<name>A0A7C3QVV9_9BACT</name>
<dbReference type="CDD" id="cd00085">
    <property type="entry name" value="HNHc"/>
    <property type="match status" value="1"/>
</dbReference>
<gene>
    <name evidence="2" type="ORF">ENX03_04530</name>
</gene>
<dbReference type="SMART" id="SM00507">
    <property type="entry name" value="HNHc"/>
    <property type="match status" value="1"/>
</dbReference>
<dbReference type="PANTHER" id="PTHR33877:SF2">
    <property type="entry name" value="OS07G0170200 PROTEIN"/>
    <property type="match status" value="1"/>
</dbReference>
<dbReference type="EMBL" id="DTMM01000087">
    <property type="protein sequence ID" value="HFT93196.1"/>
    <property type="molecule type" value="Genomic_DNA"/>
</dbReference>
<dbReference type="InterPro" id="IPR003615">
    <property type="entry name" value="HNH_nuc"/>
</dbReference>
<dbReference type="InterPro" id="IPR052892">
    <property type="entry name" value="NA-targeting_endonuclease"/>
</dbReference>
<organism evidence="2">
    <name type="scientific">Leptospirillum ferriphilum</name>
    <dbReference type="NCBI Taxonomy" id="178606"/>
    <lineage>
        <taxon>Bacteria</taxon>
        <taxon>Pseudomonadati</taxon>
        <taxon>Nitrospirota</taxon>
        <taxon>Nitrospiria</taxon>
        <taxon>Nitrospirales</taxon>
        <taxon>Nitrospiraceae</taxon>
        <taxon>Leptospirillum</taxon>
    </lineage>
</organism>
<feature type="domain" description="HNH nuclease" evidence="1">
    <location>
        <begin position="72"/>
        <end position="125"/>
    </location>
</feature>
<keyword evidence="2" id="KW-0255">Endonuclease</keyword>
<dbReference type="Pfam" id="PF14279">
    <property type="entry name" value="HNH_5"/>
    <property type="match status" value="1"/>
</dbReference>
<protein>
    <submittedName>
        <fullName evidence="2">HNH endonuclease</fullName>
    </submittedName>
</protein>
<dbReference type="AlphaFoldDB" id="A0A7C3QVV9"/>
<proteinExistence type="predicted"/>
<dbReference type="Gene3D" id="1.10.30.50">
    <property type="match status" value="1"/>
</dbReference>
<keyword evidence="2" id="KW-0540">Nuclease</keyword>
<evidence type="ECO:0000259" key="1">
    <source>
        <dbReference type="SMART" id="SM00507"/>
    </source>
</evidence>
<comment type="caution">
    <text evidence="2">The sequence shown here is derived from an EMBL/GenBank/DDBJ whole genome shotgun (WGS) entry which is preliminary data.</text>
</comment>